<sequence>MAKTPRQQGKALFFHVYFTGSFVKETGKNRSGMNRVKGERHSGDIKATGGML</sequence>
<protein>
    <submittedName>
        <fullName evidence="2">Uncharacterized protein</fullName>
    </submittedName>
</protein>
<feature type="region of interest" description="Disordered" evidence="1">
    <location>
        <begin position="29"/>
        <end position="52"/>
    </location>
</feature>
<dbReference type="Proteomes" id="UP001220610">
    <property type="component" value="Chromosome"/>
</dbReference>
<gene>
    <name evidence="2" type="ORF">P0Y53_09235</name>
</gene>
<name>A0AAJ6BJ92_9BACT</name>
<organism evidence="2 3">
    <name type="scientific">Candidatus Pseudobacter hemicellulosilyticus</name>
    <dbReference type="NCBI Taxonomy" id="3121375"/>
    <lineage>
        <taxon>Bacteria</taxon>
        <taxon>Pseudomonadati</taxon>
        <taxon>Bacteroidota</taxon>
        <taxon>Chitinophagia</taxon>
        <taxon>Chitinophagales</taxon>
        <taxon>Chitinophagaceae</taxon>
        <taxon>Pseudobacter</taxon>
    </lineage>
</organism>
<proteinExistence type="predicted"/>
<evidence type="ECO:0000313" key="3">
    <source>
        <dbReference type="Proteomes" id="UP001220610"/>
    </source>
</evidence>
<dbReference type="AlphaFoldDB" id="A0AAJ6BJ92"/>
<reference evidence="2" key="1">
    <citation type="submission" date="2023-03" db="EMBL/GenBank/DDBJ databases">
        <title>Andean soil-derived lignocellulolytic bacterial consortium as a source of novel taxa and putative plastic-active enzymes.</title>
        <authorList>
            <person name="Diaz-Garcia L."/>
            <person name="Chuvochina M."/>
            <person name="Feuerriegel G."/>
            <person name="Bunk B."/>
            <person name="Sproer C."/>
            <person name="Streit W.R."/>
            <person name="Rodriguez L.M."/>
            <person name="Overmann J."/>
            <person name="Jimenez D.J."/>
        </authorList>
    </citation>
    <scope>NUCLEOTIDE SEQUENCE</scope>
    <source>
        <strain evidence="2">MAG 7</strain>
    </source>
</reference>
<evidence type="ECO:0000313" key="2">
    <source>
        <dbReference type="EMBL" id="WEK37684.1"/>
    </source>
</evidence>
<evidence type="ECO:0000256" key="1">
    <source>
        <dbReference type="SAM" id="MobiDB-lite"/>
    </source>
</evidence>
<accession>A0AAJ6BJ92</accession>
<dbReference type="EMBL" id="CP119311">
    <property type="protein sequence ID" value="WEK37684.1"/>
    <property type="molecule type" value="Genomic_DNA"/>
</dbReference>